<evidence type="ECO:0000313" key="1">
    <source>
        <dbReference type="EMBL" id="KKL75129.1"/>
    </source>
</evidence>
<protein>
    <submittedName>
        <fullName evidence="1">Uncharacterized protein</fullName>
    </submittedName>
</protein>
<sequence>MAEKIEGIWFKCEFPGCPAETDKGFEHLGKRYCTACFKKVKKQLNSIKEK</sequence>
<accession>A0A0F9EM50</accession>
<comment type="caution">
    <text evidence="1">The sequence shown here is derived from an EMBL/GenBank/DDBJ whole genome shotgun (WGS) entry which is preliminary data.</text>
</comment>
<dbReference type="AlphaFoldDB" id="A0A0F9EM50"/>
<name>A0A0F9EM50_9ZZZZ</name>
<proteinExistence type="predicted"/>
<dbReference type="EMBL" id="LAZR01024438">
    <property type="protein sequence ID" value="KKL75129.1"/>
    <property type="molecule type" value="Genomic_DNA"/>
</dbReference>
<reference evidence="1" key="1">
    <citation type="journal article" date="2015" name="Nature">
        <title>Complex archaea that bridge the gap between prokaryotes and eukaryotes.</title>
        <authorList>
            <person name="Spang A."/>
            <person name="Saw J.H."/>
            <person name="Jorgensen S.L."/>
            <person name="Zaremba-Niedzwiedzka K."/>
            <person name="Martijn J."/>
            <person name="Lind A.E."/>
            <person name="van Eijk R."/>
            <person name="Schleper C."/>
            <person name="Guy L."/>
            <person name="Ettema T.J."/>
        </authorList>
    </citation>
    <scope>NUCLEOTIDE SEQUENCE</scope>
</reference>
<organism evidence="1">
    <name type="scientific">marine sediment metagenome</name>
    <dbReference type="NCBI Taxonomy" id="412755"/>
    <lineage>
        <taxon>unclassified sequences</taxon>
        <taxon>metagenomes</taxon>
        <taxon>ecological metagenomes</taxon>
    </lineage>
</organism>
<gene>
    <name evidence="1" type="ORF">LCGC14_2057960</name>
</gene>